<dbReference type="Proteomes" id="UP000284395">
    <property type="component" value="Unassembled WGS sequence"/>
</dbReference>
<feature type="transmembrane region" description="Helical" evidence="6">
    <location>
        <begin position="203"/>
        <end position="224"/>
    </location>
</feature>
<evidence type="ECO:0000256" key="3">
    <source>
        <dbReference type="ARBA" id="ARBA00022692"/>
    </source>
</evidence>
<keyword evidence="4 6" id="KW-1133">Transmembrane helix</keyword>
<dbReference type="GO" id="GO:0005886">
    <property type="term" value="C:plasma membrane"/>
    <property type="evidence" value="ECO:0007669"/>
    <property type="project" value="UniProtKB-SubCell"/>
</dbReference>
<comment type="caution">
    <text evidence="7">The sequence shown here is derived from an EMBL/GenBank/DDBJ whole genome shotgun (WGS) entry which is preliminary data.</text>
</comment>
<evidence type="ECO:0000256" key="5">
    <source>
        <dbReference type="ARBA" id="ARBA00023136"/>
    </source>
</evidence>
<dbReference type="PANTHER" id="PTHR23427">
    <property type="entry name" value="SURFEIT LOCUS PROTEIN"/>
    <property type="match status" value="1"/>
</dbReference>
<evidence type="ECO:0000313" key="7">
    <source>
        <dbReference type="EMBL" id="RKF17655.1"/>
    </source>
</evidence>
<proteinExistence type="inferred from homology"/>
<keyword evidence="5 6" id="KW-0472">Membrane</keyword>
<organism evidence="7 8">
    <name type="scientific">Altericroceibacterium spongiae</name>
    <dbReference type="NCBI Taxonomy" id="2320269"/>
    <lineage>
        <taxon>Bacteria</taxon>
        <taxon>Pseudomonadati</taxon>
        <taxon>Pseudomonadota</taxon>
        <taxon>Alphaproteobacteria</taxon>
        <taxon>Sphingomonadales</taxon>
        <taxon>Erythrobacteraceae</taxon>
        <taxon>Altericroceibacterium</taxon>
    </lineage>
</organism>
<dbReference type="OrthoDB" id="6079986at2"/>
<dbReference type="CDD" id="cd06662">
    <property type="entry name" value="SURF1"/>
    <property type="match status" value="1"/>
</dbReference>
<evidence type="ECO:0000256" key="2">
    <source>
        <dbReference type="ARBA" id="ARBA00007165"/>
    </source>
</evidence>
<evidence type="ECO:0000256" key="1">
    <source>
        <dbReference type="ARBA" id="ARBA00004370"/>
    </source>
</evidence>
<dbReference type="InterPro" id="IPR002994">
    <property type="entry name" value="Surf1/Shy1"/>
</dbReference>
<accession>A0A420EAF9</accession>
<gene>
    <name evidence="7" type="ORF">D6851_16105</name>
</gene>
<name>A0A420EAF9_9SPHN</name>
<dbReference type="AlphaFoldDB" id="A0A420EAF9"/>
<comment type="caution">
    <text evidence="6">Lacks conserved residue(s) required for the propagation of feature annotation.</text>
</comment>
<sequence>MLLAGLALLFAAIFAALCIWQIQRREWKHNLIHAVESRVHAPAVSAPGPAEWPDVTEKNAVYRHVKVNGHYLPNADVLTRAVSDLGAGYWVITPLDTGHYIVAVNRGFVPQDARDDYSAPPRGHVQIQGLLRISEPKGGFLRSNDPMNDRWYSRDIAAIASARGWGDTGKPVAPYFIDTDDSANAPGAPVGGLTVIQFPDNHLVYALTWFGLMAMSLWAAWAFWRGKLRSGRGTDENDR</sequence>
<dbReference type="PROSITE" id="PS50895">
    <property type="entry name" value="SURF1"/>
    <property type="match status" value="1"/>
</dbReference>
<reference evidence="7 8" key="1">
    <citation type="submission" date="2018-09" db="EMBL/GenBank/DDBJ databases">
        <title>Altererythrobacter spongiae sp. nov., isolated from a marine sponge.</title>
        <authorList>
            <person name="Zhuang L."/>
            <person name="Luo L."/>
        </authorList>
    </citation>
    <scope>NUCLEOTIDE SEQUENCE [LARGE SCALE GENOMIC DNA]</scope>
    <source>
        <strain evidence="7 8">HN-Y73</strain>
    </source>
</reference>
<dbReference type="InterPro" id="IPR045214">
    <property type="entry name" value="Surf1/Surf4"/>
</dbReference>
<keyword evidence="3 6" id="KW-0812">Transmembrane</keyword>
<protein>
    <recommendedName>
        <fullName evidence="6">SURF1-like protein</fullName>
    </recommendedName>
</protein>
<evidence type="ECO:0000256" key="4">
    <source>
        <dbReference type="ARBA" id="ARBA00022989"/>
    </source>
</evidence>
<comment type="similarity">
    <text evidence="2 6">Belongs to the SURF1 family.</text>
</comment>
<dbReference type="EMBL" id="RAPF01000013">
    <property type="protein sequence ID" value="RKF17655.1"/>
    <property type="molecule type" value="Genomic_DNA"/>
</dbReference>
<keyword evidence="8" id="KW-1185">Reference proteome</keyword>
<comment type="subcellular location">
    <subcellularLocation>
        <location evidence="6">Cell membrane</location>
        <topology evidence="6">Multi-pass membrane protein</topology>
    </subcellularLocation>
    <subcellularLocation>
        <location evidence="1">Membrane</location>
    </subcellularLocation>
</comment>
<dbReference type="PANTHER" id="PTHR23427:SF2">
    <property type="entry name" value="SURFEIT LOCUS PROTEIN 1"/>
    <property type="match status" value="1"/>
</dbReference>
<evidence type="ECO:0000313" key="8">
    <source>
        <dbReference type="Proteomes" id="UP000284395"/>
    </source>
</evidence>
<evidence type="ECO:0000256" key="6">
    <source>
        <dbReference type="RuleBase" id="RU363076"/>
    </source>
</evidence>
<dbReference type="Pfam" id="PF02104">
    <property type="entry name" value="SURF1"/>
    <property type="match status" value="1"/>
</dbReference>
<keyword evidence="6" id="KW-1003">Cell membrane</keyword>